<name>A0ABU5E4A9_9PROT</name>
<evidence type="ECO:0000313" key="2">
    <source>
        <dbReference type="Proteomes" id="UP001271769"/>
    </source>
</evidence>
<organism evidence="1 2">
    <name type="scientific">Dongia rigui</name>
    <dbReference type="NCBI Taxonomy" id="940149"/>
    <lineage>
        <taxon>Bacteria</taxon>
        <taxon>Pseudomonadati</taxon>
        <taxon>Pseudomonadota</taxon>
        <taxon>Alphaproteobacteria</taxon>
        <taxon>Rhodospirillales</taxon>
        <taxon>Dongiaceae</taxon>
        <taxon>Dongia</taxon>
    </lineage>
</organism>
<protein>
    <submittedName>
        <fullName evidence="1">Uncharacterized protein</fullName>
    </submittedName>
</protein>
<evidence type="ECO:0000313" key="1">
    <source>
        <dbReference type="EMBL" id="MDY0874478.1"/>
    </source>
</evidence>
<keyword evidence="2" id="KW-1185">Reference proteome</keyword>
<gene>
    <name evidence="1" type="ORF">SMD31_21240</name>
</gene>
<dbReference type="EMBL" id="JAXCLX010000005">
    <property type="protein sequence ID" value="MDY0874478.1"/>
    <property type="molecule type" value="Genomic_DNA"/>
</dbReference>
<reference evidence="1 2" key="1">
    <citation type="journal article" date="2013" name="Antonie Van Leeuwenhoek">
        <title>Dongia rigui sp. nov., isolated from freshwater of a large wetland in Korea.</title>
        <authorList>
            <person name="Baik K.S."/>
            <person name="Hwang Y.M."/>
            <person name="Choi J.S."/>
            <person name="Kwon J."/>
            <person name="Seong C.N."/>
        </authorList>
    </citation>
    <scope>NUCLEOTIDE SEQUENCE [LARGE SCALE GENOMIC DNA]</scope>
    <source>
        <strain evidence="1 2">04SU4-P</strain>
    </source>
</reference>
<proteinExistence type="predicted"/>
<comment type="caution">
    <text evidence="1">The sequence shown here is derived from an EMBL/GenBank/DDBJ whole genome shotgun (WGS) entry which is preliminary data.</text>
</comment>
<sequence length="284" mass="30702">MYVSNSSAYHLISGRNGAVGATDSGFADHLASAYAAANDHGVADPDPVNAAALVAARQAVAEQKSWIEGNFRRSSRDLAASLPDADREKLQILVDEGKISWAEIDAGFDTWIKQVTAYQLATDGASLDKMPADWKARKDAWDVYQNWDMARREGRAAISVRYGEKVAELMAADPGPTEGTDTDPQATAKLLARQGVLDRYRQIMDQELASLDERLGAQPPRPNALPVGFNPYEMAQFEARLSPADKIAAAKLEGMDFNLSDALKDAIDHLASEIVANVARLAGD</sequence>
<dbReference type="RefSeq" id="WP_320502946.1">
    <property type="nucleotide sequence ID" value="NZ_JAXCLX010000005.1"/>
</dbReference>
<dbReference type="Proteomes" id="UP001271769">
    <property type="component" value="Unassembled WGS sequence"/>
</dbReference>
<accession>A0ABU5E4A9</accession>